<dbReference type="GO" id="GO:0005524">
    <property type="term" value="F:ATP binding"/>
    <property type="evidence" value="ECO:0007669"/>
    <property type="project" value="UniProtKB-UniRule"/>
</dbReference>
<name>A0A939TJK1_9MICO</name>
<organism evidence="9 10">
    <name type="scientific">Leucobacter tardus</name>
    <dbReference type="NCBI Taxonomy" id="501483"/>
    <lineage>
        <taxon>Bacteria</taxon>
        <taxon>Bacillati</taxon>
        <taxon>Actinomycetota</taxon>
        <taxon>Actinomycetes</taxon>
        <taxon>Micrococcales</taxon>
        <taxon>Microbacteriaceae</taxon>
        <taxon>Leucobacter</taxon>
    </lineage>
</organism>
<sequence>MTAQPIFEIAEDAGIDTSELLPYGRFVAKVPLESEPGDAPLVMVTAINPTPLGEGKTTTAIGLTQGLAEIGRRPILTLRQPSLGPTFGIKGGAAGAGKSQVLPTEIQNLHLTGDFHAVAAAHNLLAAMIDNHLHHGNELDIDPQSILWPRVLDVNDRVLRDIVVGLGGRPDGVPRQTSFDITAASEVMAVLALASGYDDLRARLGRIVVGSNRSGDPITADHLHAGGAMAVLMRDALMPNLMQTSAGNPVLIHAGPFGNIATGNSSVVADVAASRLGDIVVTESGFGADLGAERMVNVKSRQSGYAPSAAVVVATVRALKAHTGRYRIVPGRELPDELLAENPDAVREGCANLGHHLRTLRQWGVPVVVAINAFPEDHESEHRAIAEYAAEAGVACEISTHVVDGGPGAALLARAVVAAVEGNDTPGVVHRDYAADQPLTEKMEHVARNVYGAEGIDFTPAARQALERYTELGYGDLPVVIAKTHLSIPHDRAIDPEQPWRLPVREVRLAAGAGYVYALSGAISTMPGLSKHPRAERIDLVDGEIVGL</sequence>
<evidence type="ECO:0000256" key="1">
    <source>
        <dbReference type="ARBA" id="ARBA00004777"/>
    </source>
</evidence>
<keyword evidence="2 8" id="KW-0554">One-carbon metabolism</keyword>
<dbReference type="AlphaFoldDB" id="A0A939TJK1"/>
<reference evidence="9" key="1">
    <citation type="submission" date="2021-03" db="EMBL/GenBank/DDBJ databases">
        <title>Leucobacter chromiisoli sp. nov., isolated from chromium-containing soil of chemical plant.</title>
        <authorList>
            <person name="Xu Z."/>
        </authorList>
    </citation>
    <scope>NUCLEOTIDE SEQUENCE</scope>
    <source>
        <strain evidence="9">K 70/01</strain>
    </source>
</reference>
<evidence type="ECO:0000313" key="10">
    <source>
        <dbReference type="Proteomes" id="UP000668403"/>
    </source>
</evidence>
<dbReference type="GO" id="GO:0004329">
    <property type="term" value="F:formate-tetrahydrofolate ligase activity"/>
    <property type="evidence" value="ECO:0007669"/>
    <property type="project" value="UniProtKB-UniRule"/>
</dbReference>
<comment type="similarity">
    <text evidence="7 8">Belongs to the formate--tetrahydrofolate ligase family.</text>
</comment>
<dbReference type="HAMAP" id="MF_01543">
    <property type="entry name" value="FTHFS"/>
    <property type="match status" value="1"/>
</dbReference>
<dbReference type="FunFam" id="3.30.1510.10:FF:000001">
    <property type="entry name" value="Formate--tetrahydrofolate ligase"/>
    <property type="match status" value="1"/>
</dbReference>
<feature type="binding site" evidence="8">
    <location>
        <begin position="50"/>
        <end position="57"/>
    </location>
    <ligand>
        <name>ATP</name>
        <dbReference type="ChEBI" id="CHEBI:30616"/>
    </ligand>
</feature>
<gene>
    <name evidence="8" type="primary">fhs</name>
    <name evidence="9" type="ORF">J4H85_04830</name>
</gene>
<evidence type="ECO:0000256" key="2">
    <source>
        <dbReference type="ARBA" id="ARBA00022563"/>
    </source>
</evidence>
<dbReference type="InterPro" id="IPR020628">
    <property type="entry name" value="Formate_THF_ligase_CS"/>
</dbReference>
<keyword evidence="3 8" id="KW-0436">Ligase</keyword>
<comment type="caution">
    <text evidence="9">The sequence shown here is derived from an EMBL/GenBank/DDBJ whole genome shotgun (WGS) entry which is preliminary data.</text>
</comment>
<evidence type="ECO:0000256" key="5">
    <source>
        <dbReference type="ARBA" id="ARBA00022840"/>
    </source>
</evidence>
<evidence type="ECO:0000256" key="3">
    <source>
        <dbReference type="ARBA" id="ARBA00022598"/>
    </source>
</evidence>
<evidence type="ECO:0000256" key="6">
    <source>
        <dbReference type="ARBA" id="ARBA00049033"/>
    </source>
</evidence>
<keyword evidence="5 8" id="KW-0067">ATP-binding</keyword>
<dbReference type="Pfam" id="PF01268">
    <property type="entry name" value="FTHFS"/>
    <property type="match status" value="1"/>
</dbReference>
<dbReference type="RefSeq" id="WP_208237443.1">
    <property type="nucleotide sequence ID" value="NZ_BAAAQU010000001.1"/>
</dbReference>
<dbReference type="PROSITE" id="PS00721">
    <property type="entry name" value="FTHFS_1"/>
    <property type="match status" value="1"/>
</dbReference>
<dbReference type="SUPFAM" id="SSF52540">
    <property type="entry name" value="P-loop containing nucleoside triphosphate hydrolases"/>
    <property type="match status" value="1"/>
</dbReference>
<keyword evidence="10" id="KW-1185">Reference proteome</keyword>
<dbReference type="InterPro" id="IPR027417">
    <property type="entry name" value="P-loop_NTPase"/>
</dbReference>
<dbReference type="GO" id="GO:0035999">
    <property type="term" value="P:tetrahydrofolate interconversion"/>
    <property type="evidence" value="ECO:0007669"/>
    <property type="project" value="UniProtKB-UniRule"/>
</dbReference>
<dbReference type="Gene3D" id="3.30.1510.10">
    <property type="entry name" value="Domain 2, N(10)-formyltetrahydrofolate synthetase"/>
    <property type="match status" value="1"/>
</dbReference>
<dbReference type="Gene3D" id="3.10.410.10">
    <property type="entry name" value="Formyltetrahydrofolate synthetase, domain 3"/>
    <property type="match status" value="1"/>
</dbReference>
<dbReference type="EMBL" id="JAGFBF010000002">
    <property type="protein sequence ID" value="MBO2989321.1"/>
    <property type="molecule type" value="Genomic_DNA"/>
</dbReference>
<evidence type="ECO:0000313" key="9">
    <source>
        <dbReference type="EMBL" id="MBO2989321.1"/>
    </source>
</evidence>
<comment type="catalytic activity">
    <reaction evidence="6 8">
        <text>(6S)-5,6,7,8-tetrahydrofolate + formate + ATP = (6R)-10-formyltetrahydrofolate + ADP + phosphate</text>
        <dbReference type="Rhea" id="RHEA:20221"/>
        <dbReference type="ChEBI" id="CHEBI:15740"/>
        <dbReference type="ChEBI" id="CHEBI:30616"/>
        <dbReference type="ChEBI" id="CHEBI:43474"/>
        <dbReference type="ChEBI" id="CHEBI:57453"/>
        <dbReference type="ChEBI" id="CHEBI:195366"/>
        <dbReference type="ChEBI" id="CHEBI:456216"/>
        <dbReference type="EC" id="6.3.4.3"/>
    </reaction>
</comment>
<comment type="pathway">
    <text evidence="1 8">One-carbon metabolism; tetrahydrofolate interconversion.</text>
</comment>
<dbReference type="InterPro" id="IPR000559">
    <property type="entry name" value="Formate_THF_ligase"/>
</dbReference>
<accession>A0A939TJK1</accession>
<dbReference type="Gene3D" id="3.40.50.300">
    <property type="entry name" value="P-loop containing nucleotide triphosphate hydrolases"/>
    <property type="match status" value="1"/>
</dbReference>
<evidence type="ECO:0000256" key="8">
    <source>
        <dbReference type="HAMAP-Rule" id="MF_01543"/>
    </source>
</evidence>
<proteinExistence type="inferred from homology"/>
<evidence type="ECO:0000256" key="7">
    <source>
        <dbReference type="ARBA" id="ARBA00061363"/>
    </source>
</evidence>
<dbReference type="NCBIfam" id="NF010030">
    <property type="entry name" value="PRK13505.1"/>
    <property type="match status" value="1"/>
</dbReference>
<dbReference type="EC" id="6.3.4.3" evidence="8"/>
<keyword evidence="4 8" id="KW-0547">Nucleotide-binding</keyword>
<dbReference type="Proteomes" id="UP000668403">
    <property type="component" value="Unassembled WGS sequence"/>
</dbReference>
<evidence type="ECO:0000256" key="4">
    <source>
        <dbReference type="ARBA" id="ARBA00022741"/>
    </source>
</evidence>
<protein>
    <recommendedName>
        <fullName evidence="8">Formate--tetrahydrofolate ligase</fullName>
        <ecNumber evidence="8">6.3.4.3</ecNumber>
    </recommendedName>
    <alternativeName>
        <fullName evidence="8">Formyltetrahydrofolate synthetase</fullName>
        <shortName evidence="8">FHS</shortName>
        <shortName evidence="8">FTHFS</shortName>
    </alternativeName>
</protein>